<keyword evidence="7" id="KW-1185">Reference proteome</keyword>
<dbReference type="SMART" id="SM00354">
    <property type="entry name" value="HTH_LACI"/>
    <property type="match status" value="1"/>
</dbReference>
<keyword evidence="3" id="KW-0238">DNA-binding</keyword>
<dbReference type="CDD" id="cd01392">
    <property type="entry name" value="HTH_LacI"/>
    <property type="match status" value="1"/>
</dbReference>
<dbReference type="Gene3D" id="1.10.260.40">
    <property type="entry name" value="lambda repressor-like DNA-binding domains"/>
    <property type="match status" value="1"/>
</dbReference>
<reference evidence="6 7" key="1">
    <citation type="submission" date="2016-10" db="EMBL/GenBank/DDBJ databases">
        <authorList>
            <person name="de Groot N.N."/>
        </authorList>
    </citation>
    <scope>NUCLEOTIDE SEQUENCE [LARGE SCALE GENOMIC DNA]</scope>
    <source>
        <strain evidence="6 7">DSM 26880</strain>
    </source>
</reference>
<dbReference type="AlphaFoldDB" id="A0A1H3J9M5"/>
<dbReference type="InterPro" id="IPR028082">
    <property type="entry name" value="Peripla_BP_I"/>
</dbReference>
<dbReference type="PROSITE" id="PS50932">
    <property type="entry name" value="HTH_LACI_2"/>
    <property type="match status" value="1"/>
</dbReference>
<evidence type="ECO:0000256" key="3">
    <source>
        <dbReference type="ARBA" id="ARBA00023125"/>
    </source>
</evidence>
<dbReference type="SUPFAM" id="SSF47413">
    <property type="entry name" value="lambda repressor-like DNA-binding domains"/>
    <property type="match status" value="1"/>
</dbReference>
<evidence type="ECO:0000313" key="7">
    <source>
        <dbReference type="Proteomes" id="UP000199286"/>
    </source>
</evidence>
<evidence type="ECO:0000256" key="4">
    <source>
        <dbReference type="ARBA" id="ARBA00023163"/>
    </source>
</evidence>
<dbReference type="InterPro" id="IPR000843">
    <property type="entry name" value="HTH_LacI"/>
</dbReference>
<sequence>MNRRPTILDVAREAGVSKSTVSLVVQGSPAPRAETRARVEAAMARLGYVRNRAAAQLRGADTGLIGLVINDLRNPFFTEFAASLQGALAGAGYAAVIANTDEDPDEQDRVTAAMLEHGVAALVLCPTHDTRPETAARLDRAGIPAMQVLRRMDRDGAALPFASFDYRAGGEAATRHLIGTGARRIVFAGGLEGRQITRERMGGYDAAMRGAGLGTRSIPGRPSRALGRAIALRLAAETPRADAALCFSDLVALGMLSGFAEAGITVGRDIRIVGFDDIEEASLCHPRLSSVRCDIGGFGRDVAATLLRWLSDGLRPPDETRTPVTLIPRASSTGR</sequence>
<dbReference type="Proteomes" id="UP000199286">
    <property type="component" value="Unassembled WGS sequence"/>
</dbReference>
<dbReference type="InterPro" id="IPR046335">
    <property type="entry name" value="LacI/GalR-like_sensor"/>
</dbReference>
<dbReference type="Pfam" id="PF00356">
    <property type="entry name" value="LacI"/>
    <property type="match status" value="1"/>
</dbReference>
<dbReference type="GO" id="GO:0000976">
    <property type="term" value="F:transcription cis-regulatory region binding"/>
    <property type="evidence" value="ECO:0007669"/>
    <property type="project" value="TreeGrafter"/>
</dbReference>
<dbReference type="PANTHER" id="PTHR30146">
    <property type="entry name" value="LACI-RELATED TRANSCRIPTIONAL REPRESSOR"/>
    <property type="match status" value="1"/>
</dbReference>
<dbReference type="RefSeq" id="WP_089882799.1">
    <property type="nucleotide sequence ID" value="NZ_FNPF01000006.1"/>
</dbReference>
<dbReference type="Gene3D" id="3.40.50.2300">
    <property type="match status" value="2"/>
</dbReference>
<dbReference type="SUPFAM" id="SSF53822">
    <property type="entry name" value="Periplasmic binding protein-like I"/>
    <property type="match status" value="1"/>
</dbReference>
<keyword evidence="2" id="KW-0805">Transcription regulation</keyword>
<dbReference type="Pfam" id="PF13377">
    <property type="entry name" value="Peripla_BP_3"/>
    <property type="match status" value="1"/>
</dbReference>
<gene>
    <name evidence="6" type="ORF">SAMN05444340_106146</name>
</gene>
<proteinExistence type="predicted"/>
<dbReference type="PROSITE" id="PS00356">
    <property type="entry name" value="HTH_LACI_1"/>
    <property type="match status" value="1"/>
</dbReference>
<accession>A0A1H3J9M5</accession>
<organism evidence="6 7">
    <name type="scientific">Citreimonas salinaria</name>
    <dbReference type="NCBI Taxonomy" id="321339"/>
    <lineage>
        <taxon>Bacteria</taxon>
        <taxon>Pseudomonadati</taxon>
        <taxon>Pseudomonadota</taxon>
        <taxon>Alphaproteobacteria</taxon>
        <taxon>Rhodobacterales</taxon>
        <taxon>Roseobacteraceae</taxon>
        <taxon>Citreimonas</taxon>
    </lineage>
</organism>
<evidence type="ECO:0000256" key="2">
    <source>
        <dbReference type="ARBA" id="ARBA00023015"/>
    </source>
</evidence>
<keyword evidence="4" id="KW-0804">Transcription</keyword>
<keyword evidence="1" id="KW-0678">Repressor</keyword>
<dbReference type="InterPro" id="IPR010982">
    <property type="entry name" value="Lambda_DNA-bd_dom_sf"/>
</dbReference>
<dbReference type="PANTHER" id="PTHR30146:SF148">
    <property type="entry name" value="HTH-TYPE TRANSCRIPTIONAL REPRESSOR PURR-RELATED"/>
    <property type="match status" value="1"/>
</dbReference>
<dbReference type="STRING" id="321339.SAMN05444340_106146"/>
<dbReference type="EMBL" id="FNPF01000006">
    <property type="protein sequence ID" value="SDY36616.1"/>
    <property type="molecule type" value="Genomic_DNA"/>
</dbReference>
<evidence type="ECO:0000256" key="1">
    <source>
        <dbReference type="ARBA" id="ARBA00022491"/>
    </source>
</evidence>
<dbReference type="OrthoDB" id="7811243at2"/>
<evidence type="ECO:0000259" key="5">
    <source>
        <dbReference type="PROSITE" id="PS50932"/>
    </source>
</evidence>
<protein>
    <submittedName>
        <fullName evidence="6">Transcriptional regulator, LacI family</fullName>
    </submittedName>
</protein>
<name>A0A1H3J9M5_9RHOB</name>
<feature type="domain" description="HTH lacI-type" evidence="5">
    <location>
        <begin position="5"/>
        <end position="59"/>
    </location>
</feature>
<evidence type="ECO:0000313" key="6">
    <source>
        <dbReference type="EMBL" id="SDY36616.1"/>
    </source>
</evidence>
<dbReference type="GO" id="GO:0003700">
    <property type="term" value="F:DNA-binding transcription factor activity"/>
    <property type="evidence" value="ECO:0007669"/>
    <property type="project" value="TreeGrafter"/>
</dbReference>